<evidence type="ECO:0000256" key="3">
    <source>
        <dbReference type="ARBA" id="ARBA00022840"/>
    </source>
</evidence>
<dbReference type="AlphaFoldDB" id="A0A2M7U5I9"/>
<gene>
    <name evidence="5" type="ORF">COY14_00780</name>
</gene>
<dbReference type="GO" id="GO:0006430">
    <property type="term" value="P:lysyl-tRNA aminoacylation"/>
    <property type="evidence" value="ECO:0007669"/>
    <property type="project" value="TreeGrafter"/>
</dbReference>
<name>A0A2M7U5I9_9BACT</name>
<evidence type="ECO:0000259" key="4">
    <source>
        <dbReference type="PROSITE" id="PS50862"/>
    </source>
</evidence>
<comment type="caution">
    <text evidence="5">The sequence shown here is derived from an EMBL/GenBank/DDBJ whole genome shotgun (WGS) entry which is preliminary data.</text>
</comment>
<feature type="domain" description="Aminoacyl-transfer RNA synthetases class-II family profile" evidence="4">
    <location>
        <begin position="13"/>
        <end position="332"/>
    </location>
</feature>
<keyword evidence="3" id="KW-0067">ATP-binding</keyword>
<protein>
    <recommendedName>
        <fullName evidence="4">Aminoacyl-transfer RNA synthetases class-II family profile domain-containing protein</fullName>
    </recommendedName>
</protein>
<evidence type="ECO:0000313" key="5">
    <source>
        <dbReference type="EMBL" id="PIZ66183.1"/>
    </source>
</evidence>
<dbReference type="EMBL" id="PFOD01000021">
    <property type="protein sequence ID" value="PIZ66183.1"/>
    <property type="molecule type" value="Genomic_DNA"/>
</dbReference>
<dbReference type="PANTHER" id="PTHR42918">
    <property type="entry name" value="LYSYL-TRNA SYNTHETASE"/>
    <property type="match status" value="1"/>
</dbReference>
<dbReference type="Gene3D" id="3.30.930.10">
    <property type="entry name" value="Bira Bifunctional Protein, Domain 2"/>
    <property type="match status" value="1"/>
</dbReference>
<dbReference type="PANTHER" id="PTHR42918:SF6">
    <property type="entry name" value="ELONGATION FACTOR P--(R)-BETA-LYSINE LIGASE"/>
    <property type="match status" value="1"/>
</dbReference>
<evidence type="ECO:0000256" key="1">
    <source>
        <dbReference type="ARBA" id="ARBA00022598"/>
    </source>
</evidence>
<dbReference type="SUPFAM" id="SSF55681">
    <property type="entry name" value="Class II aaRS and biotin synthetases"/>
    <property type="match status" value="1"/>
</dbReference>
<dbReference type="InterPro" id="IPR004364">
    <property type="entry name" value="Aa-tRNA-synt_II"/>
</dbReference>
<evidence type="ECO:0000313" key="6">
    <source>
        <dbReference type="Proteomes" id="UP000230027"/>
    </source>
</evidence>
<dbReference type="PROSITE" id="PS50862">
    <property type="entry name" value="AA_TRNA_LIGASE_II"/>
    <property type="match status" value="1"/>
</dbReference>
<dbReference type="Proteomes" id="UP000230027">
    <property type="component" value="Unassembled WGS sequence"/>
</dbReference>
<dbReference type="Pfam" id="PF00152">
    <property type="entry name" value="tRNA-synt_2"/>
    <property type="match status" value="1"/>
</dbReference>
<dbReference type="InterPro" id="IPR006195">
    <property type="entry name" value="aa-tRNA-synth_II"/>
</dbReference>
<sequence>MKIITNKNNFDTYRKYQLIIELIKSYLSKKEYLNLDLPVLSPQLIPESYLEVFKTEFHYFDDKSNLYLTPSPELFIKRLISSGIGNCCYLGKSFRNCEPNSSRHQREFTILEFYRINEDYKFMAKEVLEMMQSISHALNNTDSIYYNKKKISFSNWEELTVAEAFNKYAGISPSVLFDEKEFIEKANSKGYATTSASFEDLWSQIYAQEIEPYLGTNGYPTILYDYPVQFAPLSKPNSDGLTAQRFEFYIEGLELGNCFTELTDPVLQKKRFKDEDNIRTQNGKIVYPVDWEFINSLEDGMPDSTGIAIGIERLGMIFTNVLSIEDLQLITIK</sequence>
<keyword evidence="2" id="KW-0547">Nucleotide-binding</keyword>
<keyword evidence="1" id="KW-0436">Ligase</keyword>
<dbReference type="GO" id="GO:0000049">
    <property type="term" value="F:tRNA binding"/>
    <property type="evidence" value="ECO:0007669"/>
    <property type="project" value="TreeGrafter"/>
</dbReference>
<dbReference type="GO" id="GO:0005829">
    <property type="term" value="C:cytosol"/>
    <property type="evidence" value="ECO:0007669"/>
    <property type="project" value="TreeGrafter"/>
</dbReference>
<dbReference type="InterPro" id="IPR045864">
    <property type="entry name" value="aa-tRNA-synth_II/BPL/LPL"/>
</dbReference>
<dbReference type="GO" id="GO:0005524">
    <property type="term" value="F:ATP binding"/>
    <property type="evidence" value="ECO:0007669"/>
    <property type="project" value="InterPro"/>
</dbReference>
<organism evidence="5 6">
    <name type="scientific">Candidatus Roizmanbacteria bacterium CG_4_10_14_0_2_um_filter_36_9</name>
    <dbReference type="NCBI Taxonomy" id="1974823"/>
    <lineage>
        <taxon>Bacteria</taxon>
        <taxon>Candidatus Roizmaniibacteriota</taxon>
    </lineage>
</organism>
<reference evidence="6" key="1">
    <citation type="submission" date="2017-09" db="EMBL/GenBank/DDBJ databases">
        <title>Depth-based differentiation of microbial function through sediment-hosted aquifers and enrichment of novel symbionts in the deep terrestrial subsurface.</title>
        <authorList>
            <person name="Probst A.J."/>
            <person name="Ladd B."/>
            <person name="Jarett J.K."/>
            <person name="Geller-Mcgrath D.E."/>
            <person name="Sieber C.M.K."/>
            <person name="Emerson J.B."/>
            <person name="Anantharaman K."/>
            <person name="Thomas B.C."/>
            <person name="Malmstrom R."/>
            <person name="Stieglmeier M."/>
            <person name="Klingl A."/>
            <person name="Woyke T."/>
            <person name="Ryan C.M."/>
            <person name="Banfield J.F."/>
        </authorList>
    </citation>
    <scope>NUCLEOTIDE SEQUENCE [LARGE SCALE GENOMIC DNA]</scope>
</reference>
<proteinExistence type="predicted"/>
<accession>A0A2M7U5I9</accession>
<dbReference type="GO" id="GO:0004824">
    <property type="term" value="F:lysine-tRNA ligase activity"/>
    <property type="evidence" value="ECO:0007669"/>
    <property type="project" value="TreeGrafter"/>
</dbReference>
<evidence type="ECO:0000256" key="2">
    <source>
        <dbReference type="ARBA" id="ARBA00022741"/>
    </source>
</evidence>